<keyword evidence="4" id="KW-1185">Reference proteome</keyword>
<accession>A0ABP1DSS9</accession>
<proteinExistence type="predicted"/>
<keyword evidence="1" id="KW-1133">Transmembrane helix</keyword>
<evidence type="ECO:0000313" key="4">
    <source>
        <dbReference type="Proteomes" id="UP001497453"/>
    </source>
</evidence>
<organism evidence="3 4">
    <name type="scientific">Somion occarium</name>
    <dbReference type="NCBI Taxonomy" id="3059160"/>
    <lineage>
        <taxon>Eukaryota</taxon>
        <taxon>Fungi</taxon>
        <taxon>Dikarya</taxon>
        <taxon>Basidiomycota</taxon>
        <taxon>Agaricomycotina</taxon>
        <taxon>Agaricomycetes</taxon>
        <taxon>Polyporales</taxon>
        <taxon>Cerrenaceae</taxon>
        <taxon>Somion</taxon>
    </lineage>
</organism>
<dbReference type="InterPro" id="IPR045340">
    <property type="entry name" value="DUF6533"/>
</dbReference>
<keyword evidence="1" id="KW-0812">Transmembrane</keyword>
<sequence length="374" mass="42215">MPNFRLICHTKTCLSRSRYRQGQLSSLMGHLSIKCIILRVLWASRTAIRLEVRTVLAYKCYWGEMTITVPADFPVESFVRLRVETYTDVAAATLLVWDYLLTVNSEIKLMWPSRWNLVKVLFLLTRYLPFVDVTLVLFYQLKPNISERICRLTYNPAGWLIVIGIMIAEIILVVRTWAIWGRSKRVGIALALCCVAAATPVLYIENVFLDSLVFSPYPSRATPGCLLTAGNPIIAASFVIVIIFETLLLILTLIKGVQHYRVAGGRGFVSVLYRDGILFYVYLFGISVVNLIVIIAAPRDLANLLAILQRVLHSALSARVLMNLREANRRETTLSTTGDTPLQHLTFPQTRTSEEERRSLQGRLNGVVIEISSP</sequence>
<dbReference type="Proteomes" id="UP001497453">
    <property type="component" value="Chromosome 5"/>
</dbReference>
<feature type="transmembrane region" description="Helical" evidence="1">
    <location>
        <begin position="117"/>
        <end position="139"/>
    </location>
</feature>
<protein>
    <recommendedName>
        <fullName evidence="2">DUF6533 domain-containing protein</fullName>
    </recommendedName>
</protein>
<feature type="transmembrane region" description="Helical" evidence="1">
    <location>
        <begin position="233"/>
        <end position="257"/>
    </location>
</feature>
<evidence type="ECO:0000313" key="3">
    <source>
        <dbReference type="EMBL" id="CAL1710168.1"/>
    </source>
</evidence>
<dbReference type="EMBL" id="OZ037948">
    <property type="protein sequence ID" value="CAL1710168.1"/>
    <property type="molecule type" value="Genomic_DNA"/>
</dbReference>
<name>A0ABP1DSS9_9APHY</name>
<evidence type="ECO:0000256" key="1">
    <source>
        <dbReference type="SAM" id="Phobius"/>
    </source>
</evidence>
<feature type="transmembrane region" description="Helical" evidence="1">
    <location>
        <begin position="159"/>
        <end position="179"/>
    </location>
</feature>
<feature type="domain" description="DUF6533" evidence="2">
    <location>
        <begin position="86"/>
        <end position="131"/>
    </location>
</feature>
<evidence type="ECO:0000259" key="2">
    <source>
        <dbReference type="Pfam" id="PF20151"/>
    </source>
</evidence>
<reference evidence="4" key="1">
    <citation type="submission" date="2024-04" db="EMBL/GenBank/DDBJ databases">
        <authorList>
            <person name="Shaw F."/>
            <person name="Minotto A."/>
        </authorList>
    </citation>
    <scope>NUCLEOTIDE SEQUENCE [LARGE SCALE GENOMIC DNA]</scope>
</reference>
<feature type="transmembrane region" description="Helical" evidence="1">
    <location>
        <begin position="186"/>
        <end position="204"/>
    </location>
</feature>
<feature type="transmembrane region" description="Helical" evidence="1">
    <location>
        <begin position="277"/>
        <end position="297"/>
    </location>
</feature>
<keyword evidence="1" id="KW-0472">Membrane</keyword>
<gene>
    <name evidence="3" type="ORF">GFSPODELE1_LOCUS7691</name>
</gene>
<dbReference type="Pfam" id="PF20151">
    <property type="entry name" value="DUF6533"/>
    <property type="match status" value="1"/>
</dbReference>